<evidence type="ECO:0000313" key="6">
    <source>
        <dbReference type="Proteomes" id="UP000235145"/>
    </source>
</evidence>
<dbReference type="InterPro" id="IPR013149">
    <property type="entry name" value="ADH-like_C"/>
</dbReference>
<proteinExistence type="predicted"/>
<dbReference type="Gene3D" id="3.90.180.10">
    <property type="entry name" value="Medium-chain alcohol dehydrogenases, catalytic domain"/>
    <property type="match status" value="2"/>
</dbReference>
<feature type="compositionally biased region" description="Gly residues" evidence="3">
    <location>
        <begin position="337"/>
        <end position="349"/>
    </location>
</feature>
<evidence type="ECO:0000256" key="3">
    <source>
        <dbReference type="SAM" id="MobiDB-lite"/>
    </source>
</evidence>
<dbReference type="InterPro" id="IPR020843">
    <property type="entry name" value="ER"/>
</dbReference>
<dbReference type="GO" id="GO:0070402">
    <property type="term" value="F:NADPH binding"/>
    <property type="evidence" value="ECO:0000318"/>
    <property type="project" value="GO_Central"/>
</dbReference>
<dbReference type="Pfam" id="PF08240">
    <property type="entry name" value="ADH_N"/>
    <property type="match status" value="1"/>
</dbReference>
<dbReference type="PANTHER" id="PTHR48106">
    <property type="entry name" value="QUINONE OXIDOREDUCTASE PIG3-RELATED"/>
    <property type="match status" value="1"/>
</dbReference>
<comment type="caution">
    <text evidence="5">The sequence shown here is derived from an EMBL/GenBank/DDBJ whole genome shotgun (WGS) entry which is preliminary data.</text>
</comment>
<dbReference type="InterPro" id="IPR011032">
    <property type="entry name" value="GroES-like_sf"/>
</dbReference>
<feature type="compositionally biased region" description="Gly residues" evidence="3">
    <location>
        <begin position="373"/>
        <end position="389"/>
    </location>
</feature>
<feature type="domain" description="Enoyl reductase (ER)" evidence="4">
    <location>
        <begin position="45"/>
        <end position="486"/>
    </location>
</feature>
<name>A0A9R1WRB1_LACSA</name>
<dbReference type="Gene3D" id="3.40.50.720">
    <property type="entry name" value="NAD(P)-binding Rossmann-like Domain"/>
    <property type="match status" value="2"/>
</dbReference>
<feature type="compositionally biased region" description="Basic and acidic residues" evidence="3">
    <location>
        <begin position="272"/>
        <end position="283"/>
    </location>
</feature>
<dbReference type="PANTHER" id="PTHR48106:SF13">
    <property type="entry name" value="QUINONE OXIDOREDUCTASE-RELATED"/>
    <property type="match status" value="1"/>
</dbReference>
<sequence length="491" mass="53045">MPTKRWPINTDGTVEITSTNQSTYPTKPNHNTKTMVKAITVHKHGGTEVLKWEDIKVQVPKEGEIRLKQKAIGLNFLDVYMRQGLHNRAPPLPYIPGMEGAGIIIVVGPGVTSCKVGDVVVYAGLQVGSFAQERILRADQVVPVASSVDPVDAAAVIFKGLTAHVLLHKGFKVERGHTILVHAAASGVGYLLCQWGSAIGAIVIRTVSTKQKALQAKEDGCHHVILLKYENFVDHVMEITSGKMVELVYDSVGKDTFDVRINSLLSRKKETVRSIDKSGQHDRYRGRRRSSSDGKGGLKSVGFEDVVGRLKAYDERIREVDAGEEQSRVLFAEKSTGDGGGSSDGGGNSSGTKGNWKESNRSNKANGFNGTDGSSGSGSGGSYGSGGPKGNNRKRGYMVLFGMASGEPQPLSVTQLASKSFYYTFSSVGEYTEDNREELLVAAKELFDNVAKGVLRVRVNHKYLLSQASQAHIAIERRKTTGSVVLIPGEE</sequence>
<dbReference type="SUPFAM" id="SSF50129">
    <property type="entry name" value="GroES-like"/>
    <property type="match status" value="1"/>
</dbReference>
<dbReference type="GO" id="GO:0003960">
    <property type="term" value="F:quinone reductase (NADPH) activity"/>
    <property type="evidence" value="ECO:0000318"/>
    <property type="project" value="GO_Central"/>
</dbReference>
<keyword evidence="2" id="KW-0560">Oxidoreductase</keyword>
<protein>
    <recommendedName>
        <fullName evidence="4">Enoyl reductase (ER) domain-containing protein</fullName>
    </recommendedName>
</protein>
<organism evidence="5 6">
    <name type="scientific">Lactuca sativa</name>
    <name type="common">Garden lettuce</name>
    <dbReference type="NCBI Taxonomy" id="4236"/>
    <lineage>
        <taxon>Eukaryota</taxon>
        <taxon>Viridiplantae</taxon>
        <taxon>Streptophyta</taxon>
        <taxon>Embryophyta</taxon>
        <taxon>Tracheophyta</taxon>
        <taxon>Spermatophyta</taxon>
        <taxon>Magnoliopsida</taxon>
        <taxon>eudicotyledons</taxon>
        <taxon>Gunneridae</taxon>
        <taxon>Pentapetalae</taxon>
        <taxon>asterids</taxon>
        <taxon>campanulids</taxon>
        <taxon>Asterales</taxon>
        <taxon>Asteraceae</taxon>
        <taxon>Cichorioideae</taxon>
        <taxon>Cichorieae</taxon>
        <taxon>Lactucinae</taxon>
        <taxon>Lactuca</taxon>
    </lineage>
</organism>
<dbReference type="Proteomes" id="UP000235145">
    <property type="component" value="Unassembled WGS sequence"/>
</dbReference>
<dbReference type="EMBL" id="NBSK02000001">
    <property type="protein sequence ID" value="KAJ0228273.1"/>
    <property type="molecule type" value="Genomic_DNA"/>
</dbReference>
<feature type="compositionally biased region" description="Polar residues" evidence="3">
    <location>
        <begin position="362"/>
        <end position="372"/>
    </location>
</feature>
<dbReference type="Pfam" id="PF13602">
    <property type="entry name" value="ADH_zinc_N_2"/>
    <property type="match status" value="1"/>
</dbReference>
<keyword evidence="1" id="KW-0521">NADP</keyword>
<accession>A0A9R1WRB1</accession>
<gene>
    <name evidence="5" type="ORF">LSAT_V11C100035900</name>
</gene>
<feature type="region of interest" description="Disordered" evidence="3">
    <location>
        <begin position="332"/>
        <end position="390"/>
    </location>
</feature>
<dbReference type="GO" id="GO:0035925">
    <property type="term" value="F:mRNA 3'-UTR AU-rich region binding"/>
    <property type="evidence" value="ECO:0000318"/>
    <property type="project" value="GO_Central"/>
</dbReference>
<evidence type="ECO:0000313" key="5">
    <source>
        <dbReference type="EMBL" id="KAJ0228273.1"/>
    </source>
</evidence>
<dbReference type="SUPFAM" id="SSF51735">
    <property type="entry name" value="NAD(P)-binding Rossmann-fold domains"/>
    <property type="match status" value="1"/>
</dbReference>
<dbReference type="SMART" id="SM00829">
    <property type="entry name" value="PKS_ER"/>
    <property type="match status" value="1"/>
</dbReference>
<dbReference type="InterPro" id="IPR047618">
    <property type="entry name" value="QOR-like"/>
</dbReference>
<dbReference type="CDD" id="cd05286">
    <property type="entry name" value="QOR2"/>
    <property type="match status" value="1"/>
</dbReference>
<dbReference type="GO" id="GO:0005829">
    <property type="term" value="C:cytosol"/>
    <property type="evidence" value="ECO:0000318"/>
    <property type="project" value="GO_Central"/>
</dbReference>
<evidence type="ECO:0000256" key="2">
    <source>
        <dbReference type="ARBA" id="ARBA00023002"/>
    </source>
</evidence>
<evidence type="ECO:0000259" key="4">
    <source>
        <dbReference type="SMART" id="SM00829"/>
    </source>
</evidence>
<feature type="region of interest" description="Disordered" evidence="3">
    <location>
        <begin position="272"/>
        <end position="298"/>
    </location>
</feature>
<dbReference type="Pfam" id="PF00107">
    <property type="entry name" value="ADH_zinc_N"/>
    <property type="match status" value="1"/>
</dbReference>
<evidence type="ECO:0000256" key="1">
    <source>
        <dbReference type="ARBA" id="ARBA00022857"/>
    </source>
</evidence>
<dbReference type="InterPro" id="IPR013154">
    <property type="entry name" value="ADH-like_N"/>
</dbReference>
<reference evidence="5 6" key="1">
    <citation type="journal article" date="2017" name="Nat. Commun.">
        <title>Genome assembly with in vitro proximity ligation data and whole-genome triplication in lettuce.</title>
        <authorList>
            <person name="Reyes-Chin-Wo S."/>
            <person name="Wang Z."/>
            <person name="Yang X."/>
            <person name="Kozik A."/>
            <person name="Arikit S."/>
            <person name="Song C."/>
            <person name="Xia L."/>
            <person name="Froenicke L."/>
            <person name="Lavelle D.O."/>
            <person name="Truco M.J."/>
            <person name="Xia R."/>
            <person name="Zhu S."/>
            <person name="Xu C."/>
            <person name="Xu H."/>
            <person name="Xu X."/>
            <person name="Cox K."/>
            <person name="Korf I."/>
            <person name="Meyers B.C."/>
            <person name="Michelmore R.W."/>
        </authorList>
    </citation>
    <scope>NUCLEOTIDE SEQUENCE [LARGE SCALE GENOMIC DNA]</scope>
    <source>
        <strain evidence="6">cv. Salinas</strain>
        <tissue evidence="5">Seedlings</tissue>
    </source>
</reference>
<dbReference type="AlphaFoldDB" id="A0A9R1WRB1"/>
<keyword evidence="6" id="KW-1185">Reference proteome</keyword>
<dbReference type="InterPro" id="IPR036291">
    <property type="entry name" value="NAD(P)-bd_dom_sf"/>
</dbReference>